<feature type="chain" id="PRO_5012598525" description="MARVEL domain-containing protein" evidence="2">
    <location>
        <begin position="31"/>
        <end position="466"/>
    </location>
</feature>
<accession>A0A1Y2AF57</accession>
<feature type="transmembrane region" description="Helical" evidence="1">
    <location>
        <begin position="376"/>
        <end position="401"/>
    </location>
</feature>
<dbReference type="OrthoDB" id="2575673at2759"/>
<feature type="transmembrane region" description="Helical" evidence="1">
    <location>
        <begin position="250"/>
        <end position="270"/>
    </location>
</feature>
<feature type="transmembrane region" description="Helical" evidence="1">
    <location>
        <begin position="54"/>
        <end position="74"/>
    </location>
</feature>
<dbReference type="AlphaFoldDB" id="A0A1Y2AF57"/>
<keyword evidence="4" id="KW-1185">Reference proteome</keyword>
<feature type="signal peptide" evidence="2">
    <location>
        <begin position="1"/>
        <end position="30"/>
    </location>
</feature>
<feature type="transmembrane region" description="Helical" evidence="1">
    <location>
        <begin position="282"/>
        <end position="301"/>
    </location>
</feature>
<reference evidence="3 4" key="1">
    <citation type="submission" date="2016-07" db="EMBL/GenBank/DDBJ databases">
        <title>Pervasive Adenine N6-methylation of Active Genes in Fungi.</title>
        <authorList>
            <consortium name="DOE Joint Genome Institute"/>
            <person name="Mondo S.J."/>
            <person name="Dannebaum R.O."/>
            <person name="Kuo R.C."/>
            <person name="Labutti K."/>
            <person name="Haridas S."/>
            <person name="Kuo A."/>
            <person name="Salamov A."/>
            <person name="Ahrendt S.R."/>
            <person name="Lipzen A."/>
            <person name="Sullivan W."/>
            <person name="Andreopoulos W.B."/>
            <person name="Clum A."/>
            <person name="Lindquist E."/>
            <person name="Daum C."/>
            <person name="Ramamoorthy G.K."/>
            <person name="Gryganskyi A."/>
            <person name="Culley D."/>
            <person name="Magnuson J.K."/>
            <person name="James T.Y."/>
            <person name="O'Malley M.A."/>
            <person name="Stajich J.E."/>
            <person name="Spatafora J.W."/>
            <person name="Visel A."/>
            <person name="Grigoriev I.V."/>
        </authorList>
    </citation>
    <scope>NUCLEOTIDE SEQUENCE [LARGE SCALE GENOMIC DNA]</scope>
    <source>
        <strain evidence="3 4">68-887.2</strain>
    </source>
</reference>
<dbReference type="InParanoid" id="A0A1Y2AF57"/>
<keyword evidence="1" id="KW-0472">Membrane</keyword>
<evidence type="ECO:0000256" key="1">
    <source>
        <dbReference type="SAM" id="Phobius"/>
    </source>
</evidence>
<evidence type="ECO:0000256" key="2">
    <source>
        <dbReference type="SAM" id="SignalP"/>
    </source>
</evidence>
<keyword evidence="2" id="KW-0732">Signal</keyword>
<name>A0A1Y2AF57_9TREE</name>
<proteinExistence type="predicted"/>
<keyword evidence="1" id="KW-1133">Transmembrane helix</keyword>
<comment type="caution">
    <text evidence="3">The sequence shown here is derived from an EMBL/GenBank/DDBJ whole genome shotgun (WGS) entry which is preliminary data.</text>
</comment>
<keyword evidence="1" id="KW-0812">Transmembrane</keyword>
<evidence type="ECO:0000313" key="4">
    <source>
        <dbReference type="Proteomes" id="UP000193986"/>
    </source>
</evidence>
<dbReference type="EMBL" id="MCFC01000122">
    <property type="protein sequence ID" value="ORY20907.1"/>
    <property type="molecule type" value="Genomic_DNA"/>
</dbReference>
<dbReference type="Proteomes" id="UP000193986">
    <property type="component" value="Unassembled WGS sequence"/>
</dbReference>
<evidence type="ECO:0008006" key="5">
    <source>
        <dbReference type="Google" id="ProtNLM"/>
    </source>
</evidence>
<feature type="transmembrane region" description="Helical" evidence="1">
    <location>
        <begin position="322"/>
        <end position="345"/>
    </location>
</feature>
<gene>
    <name evidence="3" type="ORF">BCR39DRAFT_554474</name>
</gene>
<organism evidence="3 4">
    <name type="scientific">Naematelia encephala</name>
    <dbReference type="NCBI Taxonomy" id="71784"/>
    <lineage>
        <taxon>Eukaryota</taxon>
        <taxon>Fungi</taxon>
        <taxon>Dikarya</taxon>
        <taxon>Basidiomycota</taxon>
        <taxon>Agaricomycotina</taxon>
        <taxon>Tremellomycetes</taxon>
        <taxon>Tremellales</taxon>
        <taxon>Naemateliaceae</taxon>
        <taxon>Naematelia</taxon>
    </lineage>
</organism>
<sequence length="466" mass="49110">MPRSLLTAGQSRWLLHILVGLLSIVAIASSAPQSAGGASMYSGSPGDIRGPVVILGSAGIGGVVVLRTASLVLPKPWRIYVDRLEFTFISMLWICWTSATMSFSAFTLSQGVCSSVISEIFLPTCPLLTFDLSLLHLLSTSTLALLLVVLSTALSPSYYLDLSTALSDGAVAAKTASGSDVFVMWELALADAPMGGYDVSSSSAKGSGVKSYGTVESTRIDVQSEDNGPSGPVENAVPVVRRDKFAEGRALSYFSLGLCSIGVVIATSVVLDSAVYRLSSAFIMAVGGASSLFAAAFLVLHRRQRGAKPDYDGSFILRHDRAMEVALAGALYLLWPLAAIIYTLFPPTPNRPCANPAASAAPTPPFPQDESGYICYLSSAAVALAWLGSWIILARVLGLIFPMPEMGGKLSPILSSGTGVADGQGENRSLLRSEQVRVERPQVQWGRMVAGEAFELGGDDDDEQEA</sequence>
<feature type="transmembrane region" description="Helical" evidence="1">
    <location>
        <begin position="128"/>
        <end position="150"/>
    </location>
</feature>
<evidence type="ECO:0000313" key="3">
    <source>
        <dbReference type="EMBL" id="ORY20907.1"/>
    </source>
</evidence>
<feature type="transmembrane region" description="Helical" evidence="1">
    <location>
        <begin position="86"/>
        <end position="108"/>
    </location>
</feature>
<protein>
    <recommendedName>
        <fullName evidence="5">MARVEL domain-containing protein</fullName>
    </recommendedName>
</protein>